<reference evidence="1 2" key="1">
    <citation type="journal article" date="2024" name="BMC Biol.">
        <title>Comparative genomics of Ascetosporea gives new insight into the evolutionary basis for animal parasitism in Rhizaria.</title>
        <authorList>
            <person name="Hiltunen Thoren M."/>
            <person name="Onut-Brannstrom I."/>
            <person name="Alfjorden A."/>
            <person name="Peckova H."/>
            <person name="Swords F."/>
            <person name="Hooper C."/>
            <person name="Holzer A.S."/>
            <person name="Bass D."/>
            <person name="Burki F."/>
        </authorList>
    </citation>
    <scope>NUCLEOTIDE SEQUENCE [LARGE SCALE GENOMIC DNA]</scope>
    <source>
        <strain evidence="1">20-A016</strain>
    </source>
</reference>
<protein>
    <submittedName>
        <fullName evidence="1">Uncharacterized protein</fullName>
    </submittedName>
</protein>
<evidence type="ECO:0000313" key="2">
    <source>
        <dbReference type="Proteomes" id="UP001439008"/>
    </source>
</evidence>
<dbReference type="EMBL" id="JBDODL010005929">
    <property type="protein sequence ID" value="MES1923381.1"/>
    <property type="molecule type" value="Genomic_DNA"/>
</dbReference>
<accession>A0ABV2AVA9</accession>
<evidence type="ECO:0000313" key="1">
    <source>
        <dbReference type="EMBL" id="MES1923381.1"/>
    </source>
</evidence>
<dbReference type="Proteomes" id="UP001439008">
    <property type="component" value="Unassembled WGS sequence"/>
</dbReference>
<gene>
    <name evidence="1" type="ORF">MHBO_004945</name>
</gene>
<name>A0ABV2AVA9_9EUKA</name>
<proteinExistence type="predicted"/>
<comment type="caution">
    <text evidence="1">The sequence shown here is derived from an EMBL/GenBank/DDBJ whole genome shotgun (WGS) entry which is preliminary data.</text>
</comment>
<keyword evidence="2" id="KW-1185">Reference proteome</keyword>
<organism evidence="1 2">
    <name type="scientific">Bonamia ostreae</name>
    <dbReference type="NCBI Taxonomy" id="126728"/>
    <lineage>
        <taxon>Eukaryota</taxon>
        <taxon>Sar</taxon>
        <taxon>Rhizaria</taxon>
        <taxon>Endomyxa</taxon>
        <taxon>Ascetosporea</taxon>
        <taxon>Haplosporida</taxon>
        <taxon>Bonamia</taxon>
    </lineage>
</organism>
<sequence length="151" mass="18045">MAVQSLPYRLILSLLHLFETTRRLQEFLVRVGRHDIDFQFIEFKGTNLVLADDRCQTGLILNMKFPKYDCRPILLQWMMNAHMKSKQQPRLTLLTMKYRNLDMSFRLVSYIVDEGCDVSQCMQHYFDFRYTLSYCDSLVMKCKAVFILIYC</sequence>